<keyword evidence="1" id="KW-0175">Coiled coil</keyword>
<sequence length="205" mass="23613">RSLSEEIRQGFSSIQAGLADLHSEISSINNKLNRVSQRLDTSKRKIGDVEDQVYHLENMVSEKCDDLKNRAHRSNLRVVGLLEGIEGKDPVAFIEKFLVEVLGGGEQTFPGQVEVERAHRAIRPRPRRGERLRIIIFKLLRFPDKVHILRRARELGQLTYLNQKIFFFPGVSTELQTKRRKFTVARRLCHAQQIPFSLLHPAKLS</sequence>
<dbReference type="PANTHER" id="PTHR11505">
    <property type="entry name" value="L1 TRANSPOSABLE ELEMENT-RELATED"/>
    <property type="match status" value="1"/>
</dbReference>
<proteinExistence type="predicted"/>
<dbReference type="Ensembl" id="ENSLACT00000009390.1">
    <property type="protein sequence ID" value="ENSLACP00000009319.1"/>
    <property type="gene ID" value="ENSLACG00000008221.1"/>
</dbReference>
<dbReference type="Gene3D" id="1.20.5.2280">
    <property type="match status" value="1"/>
</dbReference>
<keyword evidence="3" id="KW-1185">Reference proteome</keyword>
<protein>
    <recommendedName>
        <fullName evidence="4">L1 transposable element RRM domain-containing protein</fullName>
    </recommendedName>
</protein>
<evidence type="ECO:0000313" key="3">
    <source>
        <dbReference type="Proteomes" id="UP000008672"/>
    </source>
</evidence>
<name>H3AI48_LATCH</name>
<evidence type="ECO:0008006" key="4">
    <source>
        <dbReference type="Google" id="ProtNLM"/>
    </source>
</evidence>
<reference evidence="2" key="2">
    <citation type="submission" date="2025-08" db="UniProtKB">
        <authorList>
            <consortium name="Ensembl"/>
        </authorList>
    </citation>
    <scope>IDENTIFICATION</scope>
</reference>
<dbReference type="GeneTree" id="ENSGT00940000163893"/>
<dbReference type="AlphaFoldDB" id="H3AI48"/>
<accession>H3AI48</accession>
<feature type="coiled-coil region" evidence="1">
    <location>
        <begin position="18"/>
        <end position="52"/>
    </location>
</feature>
<dbReference type="InterPro" id="IPR004244">
    <property type="entry name" value="Transposase_22"/>
</dbReference>
<reference evidence="2" key="3">
    <citation type="submission" date="2025-09" db="UniProtKB">
        <authorList>
            <consortium name="Ensembl"/>
        </authorList>
    </citation>
    <scope>IDENTIFICATION</scope>
</reference>
<reference evidence="3" key="1">
    <citation type="submission" date="2011-08" db="EMBL/GenBank/DDBJ databases">
        <title>The draft genome of Latimeria chalumnae.</title>
        <authorList>
            <person name="Di Palma F."/>
            <person name="Alfoldi J."/>
            <person name="Johnson J."/>
            <person name="Berlin A."/>
            <person name="Gnerre S."/>
            <person name="Jaffe D."/>
            <person name="MacCallum I."/>
            <person name="Young S."/>
            <person name="Walker B.J."/>
            <person name="Lander E."/>
            <person name="Lindblad-Toh K."/>
        </authorList>
    </citation>
    <scope>NUCLEOTIDE SEQUENCE [LARGE SCALE GENOMIC DNA]</scope>
    <source>
        <strain evidence="3">Wild caught</strain>
    </source>
</reference>
<dbReference type="HOGENOM" id="CLU_062834_2_2_1"/>
<dbReference type="Gene3D" id="3.30.70.1820">
    <property type="entry name" value="L1 transposable element, RRM domain"/>
    <property type="match status" value="1"/>
</dbReference>
<dbReference type="STRING" id="7897.ENSLACP00000009319"/>
<evidence type="ECO:0000313" key="2">
    <source>
        <dbReference type="Ensembl" id="ENSLACP00000009319.1"/>
    </source>
</evidence>
<evidence type="ECO:0000256" key="1">
    <source>
        <dbReference type="SAM" id="Coils"/>
    </source>
</evidence>
<dbReference type="OMA" id="KSIDRME"/>
<dbReference type="InParanoid" id="H3AI48"/>
<dbReference type="Proteomes" id="UP000008672">
    <property type="component" value="Unassembled WGS sequence"/>
</dbReference>
<dbReference type="EMBL" id="AFYH01158448">
    <property type="status" value="NOT_ANNOTATED_CDS"/>
    <property type="molecule type" value="Genomic_DNA"/>
</dbReference>
<organism evidence="2 3">
    <name type="scientific">Latimeria chalumnae</name>
    <name type="common">Coelacanth</name>
    <dbReference type="NCBI Taxonomy" id="7897"/>
    <lineage>
        <taxon>Eukaryota</taxon>
        <taxon>Metazoa</taxon>
        <taxon>Chordata</taxon>
        <taxon>Craniata</taxon>
        <taxon>Vertebrata</taxon>
        <taxon>Euteleostomi</taxon>
        <taxon>Coelacanthiformes</taxon>
        <taxon>Coelacanthidae</taxon>
        <taxon>Latimeria</taxon>
    </lineage>
</organism>